<reference evidence="3 4" key="1">
    <citation type="submission" date="2024-03" db="EMBL/GenBank/DDBJ databases">
        <title>Actinomycetospora sp. OC33-EN06, a novel actinomycete isolated from wild orchid (Aerides multiflora).</title>
        <authorList>
            <person name="Suriyachadkun C."/>
        </authorList>
    </citation>
    <scope>NUCLEOTIDE SEQUENCE [LARGE SCALE GENOMIC DNA]</scope>
    <source>
        <strain evidence="3 4">OC33-EN06</strain>
    </source>
</reference>
<keyword evidence="4" id="KW-1185">Reference proteome</keyword>
<gene>
    <name evidence="3" type="ORF">WCD41_09910</name>
</gene>
<keyword evidence="1" id="KW-0521">NADP</keyword>
<evidence type="ECO:0000256" key="1">
    <source>
        <dbReference type="ARBA" id="ARBA00022857"/>
    </source>
</evidence>
<dbReference type="Pfam" id="PF00107">
    <property type="entry name" value="ADH_zinc_N"/>
    <property type="match status" value="1"/>
</dbReference>
<organism evidence="3 4">
    <name type="scientific">Actinomycetospora aeridis</name>
    <dbReference type="NCBI Taxonomy" id="3129231"/>
    <lineage>
        <taxon>Bacteria</taxon>
        <taxon>Bacillati</taxon>
        <taxon>Actinomycetota</taxon>
        <taxon>Actinomycetes</taxon>
        <taxon>Pseudonocardiales</taxon>
        <taxon>Pseudonocardiaceae</taxon>
        <taxon>Actinomycetospora</taxon>
    </lineage>
</organism>
<dbReference type="SMART" id="SM00829">
    <property type="entry name" value="PKS_ER"/>
    <property type="match status" value="1"/>
</dbReference>
<dbReference type="InterPro" id="IPR020843">
    <property type="entry name" value="ER"/>
</dbReference>
<feature type="domain" description="Enoyl reductase (ER)" evidence="2">
    <location>
        <begin position="12"/>
        <end position="324"/>
    </location>
</feature>
<dbReference type="Gene3D" id="3.40.50.720">
    <property type="entry name" value="NAD(P)-binding Rossmann-like Domain"/>
    <property type="match status" value="1"/>
</dbReference>
<dbReference type="PANTHER" id="PTHR44154:SF1">
    <property type="entry name" value="QUINONE OXIDOREDUCTASE"/>
    <property type="match status" value="1"/>
</dbReference>
<evidence type="ECO:0000259" key="2">
    <source>
        <dbReference type="SMART" id="SM00829"/>
    </source>
</evidence>
<dbReference type="Gene3D" id="3.90.180.10">
    <property type="entry name" value="Medium-chain alcohol dehydrogenases, catalytic domain"/>
    <property type="match status" value="1"/>
</dbReference>
<name>A0ABU8N4Z9_9PSEU</name>
<dbReference type="EMBL" id="JBBEGL010000002">
    <property type="protein sequence ID" value="MEJ2886763.1"/>
    <property type="molecule type" value="Genomic_DNA"/>
</dbReference>
<dbReference type="CDD" id="cd08253">
    <property type="entry name" value="zeta_crystallin"/>
    <property type="match status" value="1"/>
</dbReference>
<dbReference type="InterPro" id="IPR036291">
    <property type="entry name" value="NAD(P)-bd_dom_sf"/>
</dbReference>
<comment type="caution">
    <text evidence="3">The sequence shown here is derived from an EMBL/GenBank/DDBJ whole genome shotgun (WGS) entry which is preliminary data.</text>
</comment>
<dbReference type="PANTHER" id="PTHR44154">
    <property type="entry name" value="QUINONE OXIDOREDUCTASE"/>
    <property type="match status" value="1"/>
</dbReference>
<dbReference type="InterPro" id="IPR013154">
    <property type="entry name" value="ADH-like_N"/>
</dbReference>
<evidence type="ECO:0000313" key="4">
    <source>
        <dbReference type="Proteomes" id="UP001370100"/>
    </source>
</evidence>
<dbReference type="Proteomes" id="UP001370100">
    <property type="component" value="Unassembled WGS sequence"/>
</dbReference>
<dbReference type="SUPFAM" id="SSF50129">
    <property type="entry name" value="GroES-like"/>
    <property type="match status" value="1"/>
</dbReference>
<dbReference type="SUPFAM" id="SSF51735">
    <property type="entry name" value="NAD(P)-binding Rossmann-fold domains"/>
    <property type="match status" value="1"/>
</dbReference>
<dbReference type="RefSeq" id="WP_337713224.1">
    <property type="nucleotide sequence ID" value="NZ_JBBEGL010000002.1"/>
</dbReference>
<dbReference type="InterPro" id="IPR011032">
    <property type="entry name" value="GroES-like_sf"/>
</dbReference>
<accession>A0ABU8N4Z9</accession>
<sequence>MKAAIYRRTGPAAEVLSVEDVETPEPGAGEVRVRITGSGVNPTDWKTRAGLTGQDPETFQIPHQDGVGVVDAVGRGVDPSLEGQRVWLHLAAFRNRWGTAAEYAVVPVERAVPLPGDAPDELGACLGVPAVTAAHCLLVRGEGREALRDRTVLVAGGAGAVGHYAIELAKHAGARVVTTVSSEEKAELARAAGADLVVNYREPGLIERVQGFAERVDRVIEVALGTNLELDLAVAGAGTVIAVYANEPDDPVIPTRRLMVANTSISYVLLYGVPSDELAAAVSWTGDAAAAGALSPLPVTRYGLDDVVAAHEAVEQGAVGKVIVTP</sequence>
<protein>
    <submittedName>
        <fullName evidence="3">NADPH:quinone reductase</fullName>
    </submittedName>
</protein>
<evidence type="ECO:0000313" key="3">
    <source>
        <dbReference type="EMBL" id="MEJ2886763.1"/>
    </source>
</evidence>
<proteinExistence type="predicted"/>
<dbReference type="InterPro" id="IPR013149">
    <property type="entry name" value="ADH-like_C"/>
</dbReference>
<dbReference type="InterPro" id="IPR051603">
    <property type="entry name" value="Zinc-ADH_QOR/CCCR"/>
</dbReference>
<dbReference type="Pfam" id="PF08240">
    <property type="entry name" value="ADH_N"/>
    <property type="match status" value="1"/>
</dbReference>